<dbReference type="GO" id="GO:0046856">
    <property type="term" value="P:phosphatidylinositol dephosphorylation"/>
    <property type="evidence" value="ECO:0007669"/>
    <property type="project" value="TreeGrafter"/>
</dbReference>
<dbReference type="InterPro" id="IPR030564">
    <property type="entry name" value="Myotubularin"/>
</dbReference>
<dbReference type="PANTHER" id="PTHR10807">
    <property type="entry name" value="MYOTUBULARIN-RELATED"/>
    <property type="match status" value="1"/>
</dbReference>
<name>A0AAD5X2Q5_9FUNG</name>
<comment type="caution">
    <text evidence="2">The sequence shown here is derived from an EMBL/GenBank/DDBJ whole genome shotgun (WGS) entry which is preliminary data.</text>
</comment>
<dbReference type="Pfam" id="PF06602">
    <property type="entry name" value="Myotub-related"/>
    <property type="match status" value="1"/>
</dbReference>
<dbReference type="PANTHER" id="PTHR10807:SF128">
    <property type="entry name" value="PHOSPHATIDYLINOSITOL-3,5-BISPHOSPHATE 3-PHOSPHATASE"/>
    <property type="match status" value="1"/>
</dbReference>
<proteinExistence type="predicted"/>
<evidence type="ECO:0000259" key="1">
    <source>
        <dbReference type="PROSITE" id="PS51339"/>
    </source>
</evidence>
<dbReference type="InterPro" id="IPR010569">
    <property type="entry name" value="Myotubularin-like_Pase_dom"/>
</dbReference>
<dbReference type="PROSITE" id="PS51339">
    <property type="entry name" value="PPASE_MYOTUBULARIN"/>
    <property type="match status" value="1"/>
</dbReference>
<gene>
    <name evidence="2" type="ORF">HK097_000241</name>
</gene>
<protein>
    <recommendedName>
        <fullName evidence="1">Myotubularin phosphatase domain-containing protein</fullName>
    </recommendedName>
</protein>
<feature type="domain" description="Myotubularin phosphatase" evidence="1">
    <location>
        <begin position="1"/>
        <end position="160"/>
    </location>
</feature>
<reference evidence="2" key="1">
    <citation type="submission" date="2020-05" db="EMBL/GenBank/DDBJ databases">
        <title>Phylogenomic resolution of chytrid fungi.</title>
        <authorList>
            <person name="Stajich J.E."/>
            <person name="Amses K."/>
            <person name="Simmons R."/>
            <person name="Seto K."/>
            <person name="Myers J."/>
            <person name="Bonds A."/>
            <person name="Quandt C.A."/>
            <person name="Barry K."/>
            <person name="Liu P."/>
            <person name="Grigoriev I."/>
            <person name="Longcore J.E."/>
            <person name="James T.Y."/>
        </authorList>
    </citation>
    <scope>NUCLEOTIDE SEQUENCE</scope>
    <source>
        <strain evidence="2">JEL0318</strain>
    </source>
</reference>
<dbReference type="SUPFAM" id="SSF52799">
    <property type="entry name" value="(Phosphotyrosine protein) phosphatases II"/>
    <property type="match status" value="1"/>
</dbReference>
<dbReference type="EMBL" id="JADGJD010001029">
    <property type="protein sequence ID" value="KAJ3047089.1"/>
    <property type="molecule type" value="Genomic_DNA"/>
</dbReference>
<dbReference type="InterPro" id="IPR029021">
    <property type="entry name" value="Prot-tyrosine_phosphatase-like"/>
</dbReference>
<evidence type="ECO:0000313" key="2">
    <source>
        <dbReference type="EMBL" id="KAJ3047089.1"/>
    </source>
</evidence>
<dbReference type="Proteomes" id="UP001212841">
    <property type="component" value="Unassembled WGS sequence"/>
</dbReference>
<dbReference type="GO" id="GO:0005737">
    <property type="term" value="C:cytoplasm"/>
    <property type="evidence" value="ECO:0007669"/>
    <property type="project" value="TreeGrafter"/>
</dbReference>
<dbReference type="GO" id="GO:0016020">
    <property type="term" value="C:membrane"/>
    <property type="evidence" value="ECO:0007669"/>
    <property type="project" value="TreeGrafter"/>
</dbReference>
<keyword evidence="3" id="KW-1185">Reference proteome</keyword>
<feature type="non-terminal residue" evidence="2">
    <location>
        <position position="160"/>
    </location>
</feature>
<dbReference type="GO" id="GO:0004438">
    <property type="term" value="F:phosphatidylinositol-3-phosphate phosphatase activity"/>
    <property type="evidence" value="ECO:0007669"/>
    <property type="project" value="TreeGrafter"/>
</dbReference>
<accession>A0AAD5X2Q5</accession>
<sequence length="160" mass="17342">MPGSDKPSVQQQFNAARRNVSNSITSVAKNFLSTGFGSAGGGLSSTARAVSYPGGGANAVSSTPISTTSSTSIVSSESASQNSIAPREVSPVFTQFLDCLYQLWVQYPTHFEFNPQLLSFLNTHVYSCQFGTFLFNCERERKTYFRRGGKSREVGLDKVT</sequence>
<organism evidence="2 3">
    <name type="scientific">Rhizophlyctis rosea</name>
    <dbReference type="NCBI Taxonomy" id="64517"/>
    <lineage>
        <taxon>Eukaryota</taxon>
        <taxon>Fungi</taxon>
        <taxon>Fungi incertae sedis</taxon>
        <taxon>Chytridiomycota</taxon>
        <taxon>Chytridiomycota incertae sedis</taxon>
        <taxon>Chytridiomycetes</taxon>
        <taxon>Rhizophlyctidales</taxon>
        <taxon>Rhizophlyctidaceae</taxon>
        <taxon>Rhizophlyctis</taxon>
    </lineage>
</organism>
<dbReference type="AlphaFoldDB" id="A0AAD5X2Q5"/>
<evidence type="ECO:0000313" key="3">
    <source>
        <dbReference type="Proteomes" id="UP001212841"/>
    </source>
</evidence>